<reference evidence="1 2" key="1">
    <citation type="submission" date="2018-06" db="EMBL/GenBank/DDBJ databases">
        <title>Genomic Encyclopedia of Type Strains, Phase IV (KMG-IV): sequencing the most valuable type-strain genomes for metagenomic binning, comparative biology and taxonomic classification.</title>
        <authorList>
            <person name="Goeker M."/>
        </authorList>
    </citation>
    <scope>NUCLEOTIDE SEQUENCE [LARGE SCALE GENOMIC DNA]</scope>
    <source>
        <strain evidence="1 2">DSM 25619</strain>
    </source>
</reference>
<evidence type="ECO:0000313" key="2">
    <source>
        <dbReference type="Proteomes" id="UP000252893"/>
    </source>
</evidence>
<comment type="caution">
    <text evidence="1">The sequence shown here is derived from an EMBL/GenBank/DDBJ whole genome shotgun (WGS) entry which is preliminary data.</text>
</comment>
<sequence>MVAAGHVFDEPFALLSDCSFASYEHTYAIMYEHAIKLMTTRALYCQI</sequence>
<dbReference type="Proteomes" id="UP000252893">
    <property type="component" value="Unassembled WGS sequence"/>
</dbReference>
<protein>
    <submittedName>
        <fullName evidence="1">Uncharacterized protein</fullName>
    </submittedName>
</protein>
<name>A0A366DLG4_9HYPH</name>
<dbReference type="EMBL" id="QNRH01000011">
    <property type="protein sequence ID" value="RBO90922.1"/>
    <property type="molecule type" value="Genomic_DNA"/>
</dbReference>
<gene>
    <name evidence="1" type="ORF">DFR47_11117</name>
</gene>
<evidence type="ECO:0000313" key="1">
    <source>
        <dbReference type="EMBL" id="RBO90922.1"/>
    </source>
</evidence>
<dbReference type="AlphaFoldDB" id="A0A366DLG4"/>
<keyword evidence="2" id="KW-1185">Reference proteome</keyword>
<organism evidence="1 2">
    <name type="scientific">Pseudochrobactrum asaccharolyticum</name>
    <dbReference type="NCBI Taxonomy" id="354351"/>
    <lineage>
        <taxon>Bacteria</taxon>
        <taxon>Pseudomonadati</taxon>
        <taxon>Pseudomonadota</taxon>
        <taxon>Alphaproteobacteria</taxon>
        <taxon>Hyphomicrobiales</taxon>
        <taxon>Brucellaceae</taxon>
        <taxon>Pseudochrobactrum</taxon>
    </lineage>
</organism>
<proteinExistence type="predicted"/>
<accession>A0A366DLG4</accession>